<reference evidence="2 3" key="1">
    <citation type="journal article" date="2010" name="DNA Res.">
        <title>Bacterial lifestyle in a deep-sea hydrothermal vent chimney revealed by the genome sequence of the thermophilic bacterium Deferribacter desulfuricans SSM1.</title>
        <authorList>
            <person name="Takaki Y."/>
            <person name="Shimamura S."/>
            <person name="Nakagawa S."/>
            <person name="Fukuhara Y."/>
            <person name="Horikawa H."/>
            <person name="Ankai A."/>
            <person name="Harada T."/>
            <person name="Hosoyama A."/>
            <person name="Oguchi A."/>
            <person name="Fukui S."/>
            <person name="Fujita N."/>
            <person name="Takami H."/>
            <person name="Takai K."/>
        </authorList>
    </citation>
    <scope>NUCLEOTIDE SEQUENCE [LARGE SCALE GENOMIC DNA]</scope>
    <source>
        <strain evidence="3">DSM 14783 / JCM 11476 / NBRC 101012 / SSM1</strain>
    </source>
</reference>
<dbReference type="Proteomes" id="UP000001520">
    <property type="component" value="Chromosome"/>
</dbReference>
<dbReference type="STRING" id="639282.DEFDS_0874"/>
<dbReference type="SUPFAM" id="SSF53067">
    <property type="entry name" value="Actin-like ATPase domain"/>
    <property type="match status" value="1"/>
</dbReference>
<accession>D3PCM7</accession>
<sequence length="245" mass="27944">MQKVVAIDVGFGDVKVAYREGGELIMRKFPSAVKEILSVNFEFNHLSQEKKFLYHSKHYVLGEAAKLDGININNIEKLMFFTLLLIYKVFHDYSIPMDNILLALGLPLQFYNQTNVQKLKASVADFEVDNESLGFNSKIFPQGASVYFTCKLLYDTPIANTLILDVGFNTVECIWFQNSKHVPHLQKMLERDGIMKIAQLLKGAVKYNISPLEAVDILRTNKIKIYNEEEDLSNIVDEHSATNFV</sequence>
<dbReference type="RefSeq" id="WP_013007597.1">
    <property type="nucleotide sequence ID" value="NC_013939.1"/>
</dbReference>
<dbReference type="HOGENOM" id="CLU_066405_1_0_0"/>
<feature type="domain" description="Actin-like protein N-terminal" evidence="1">
    <location>
        <begin position="6"/>
        <end position="126"/>
    </location>
</feature>
<gene>
    <name evidence="2" type="ordered locus">DEFDS_0874</name>
</gene>
<dbReference type="CDD" id="cd10227">
    <property type="entry name" value="ASKHA_NBD_ParM-like"/>
    <property type="match status" value="1"/>
</dbReference>
<dbReference type="AlphaFoldDB" id="D3PCM7"/>
<proteinExistence type="predicted"/>
<dbReference type="Gene3D" id="3.30.420.40">
    <property type="match status" value="2"/>
</dbReference>
<organism evidence="2 3">
    <name type="scientific">Deferribacter desulfuricans (strain DSM 14783 / JCM 11476 / NBRC 101012 / SSM1)</name>
    <dbReference type="NCBI Taxonomy" id="639282"/>
    <lineage>
        <taxon>Bacteria</taxon>
        <taxon>Pseudomonadati</taxon>
        <taxon>Deferribacterota</taxon>
        <taxon>Deferribacteres</taxon>
        <taxon>Deferribacterales</taxon>
        <taxon>Deferribacteraceae</taxon>
        <taxon>Deferribacter</taxon>
    </lineage>
</organism>
<evidence type="ECO:0000313" key="2">
    <source>
        <dbReference type="EMBL" id="BAI80350.1"/>
    </source>
</evidence>
<dbReference type="InterPro" id="IPR040607">
    <property type="entry name" value="ALP_N"/>
</dbReference>
<evidence type="ECO:0000259" key="1">
    <source>
        <dbReference type="Pfam" id="PF17989"/>
    </source>
</evidence>
<evidence type="ECO:0000313" key="3">
    <source>
        <dbReference type="Proteomes" id="UP000001520"/>
    </source>
</evidence>
<dbReference type="EMBL" id="AP011529">
    <property type="protein sequence ID" value="BAI80350.1"/>
    <property type="molecule type" value="Genomic_DNA"/>
</dbReference>
<keyword evidence="3" id="KW-1185">Reference proteome</keyword>
<protein>
    <recommendedName>
        <fullName evidence="1">Actin-like protein N-terminal domain-containing protein</fullName>
    </recommendedName>
</protein>
<name>D3PCM7_DEFDS</name>
<dbReference type="KEGG" id="ddf:DEFDS_0874"/>
<dbReference type="InterPro" id="IPR043129">
    <property type="entry name" value="ATPase_NBD"/>
</dbReference>
<dbReference type="Pfam" id="PF17989">
    <property type="entry name" value="ALP_N"/>
    <property type="match status" value="1"/>
</dbReference>
<dbReference type="OrthoDB" id="143284at2"/>
<dbReference type="eggNOG" id="COG0849">
    <property type="taxonomic scope" value="Bacteria"/>
</dbReference>